<dbReference type="EMBL" id="BTSY01000003">
    <property type="protein sequence ID" value="GMT19658.1"/>
    <property type="molecule type" value="Genomic_DNA"/>
</dbReference>
<sequence length="129" mass="14947">GGIIVHVPPGDRLNILPLHIAMVRAITNVALEVNVRFNYTRVHVEDRDAINHRLSTYPMEFELAFTLCHLAMIHILLYRIIGYYVVERTSFFTHQQFLTGLSRSLYWTVSMITDMSIFIGNYAVLCLLY</sequence>
<protein>
    <recommendedName>
        <fullName evidence="4">G protein-coupled receptor</fullName>
    </recommendedName>
</protein>
<comment type="caution">
    <text evidence="2">The sequence shown here is derived from an EMBL/GenBank/DDBJ whole genome shotgun (WGS) entry which is preliminary data.</text>
</comment>
<keyword evidence="1" id="KW-0472">Membrane</keyword>
<feature type="transmembrane region" description="Helical" evidence="1">
    <location>
        <begin position="63"/>
        <end position="85"/>
    </location>
</feature>
<keyword evidence="1" id="KW-0812">Transmembrane</keyword>
<organism evidence="2 3">
    <name type="scientific">Pristionchus fissidentatus</name>
    <dbReference type="NCBI Taxonomy" id="1538716"/>
    <lineage>
        <taxon>Eukaryota</taxon>
        <taxon>Metazoa</taxon>
        <taxon>Ecdysozoa</taxon>
        <taxon>Nematoda</taxon>
        <taxon>Chromadorea</taxon>
        <taxon>Rhabditida</taxon>
        <taxon>Rhabditina</taxon>
        <taxon>Diplogasteromorpha</taxon>
        <taxon>Diplogasteroidea</taxon>
        <taxon>Neodiplogasteridae</taxon>
        <taxon>Pristionchus</taxon>
    </lineage>
</organism>
<dbReference type="Proteomes" id="UP001432322">
    <property type="component" value="Unassembled WGS sequence"/>
</dbReference>
<feature type="non-terminal residue" evidence="2">
    <location>
        <position position="129"/>
    </location>
</feature>
<keyword evidence="3" id="KW-1185">Reference proteome</keyword>
<dbReference type="AlphaFoldDB" id="A0AAV5VMZ3"/>
<keyword evidence="1" id="KW-1133">Transmembrane helix</keyword>
<evidence type="ECO:0008006" key="4">
    <source>
        <dbReference type="Google" id="ProtNLM"/>
    </source>
</evidence>
<evidence type="ECO:0000313" key="3">
    <source>
        <dbReference type="Proteomes" id="UP001432322"/>
    </source>
</evidence>
<feature type="non-terminal residue" evidence="2">
    <location>
        <position position="1"/>
    </location>
</feature>
<proteinExistence type="predicted"/>
<evidence type="ECO:0000313" key="2">
    <source>
        <dbReference type="EMBL" id="GMT19658.1"/>
    </source>
</evidence>
<reference evidence="2" key="1">
    <citation type="submission" date="2023-10" db="EMBL/GenBank/DDBJ databases">
        <title>Genome assembly of Pristionchus species.</title>
        <authorList>
            <person name="Yoshida K."/>
            <person name="Sommer R.J."/>
        </authorList>
    </citation>
    <scope>NUCLEOTIDE SEQUENCE</scope>
    <source>
        <strain evidence="2">RS5133</strain>
    </source>
</reference>
<evidence type="ECO:0000256" key="1">
    <source>
        <dbReference type="SAM" id="Phobius"/>
    </source>
</evidence>
<name>A0AAV5VMZ3_9BILA</name>
<gene>
    <name evidence="2" type="ORF">PFISCL1PPCAC_10955</name>
</gene>
<accession>A0AAV5VMZ3</accession>
<feature type="transmembrane region" description="Helical" evidence="1">
    <location>
        <begin position="105"/>
        <end position="128"/>
    </location>
</feature>